<feature type="transmembrane region" description="Helical" evidence="1">
    <location>
        <begin position="79"/>
        <end position="104"/>
    </location>
</feature>
<protein>
    <submittedName>
        <fullName evidence="2">Uncharacterized protein</fullName>
    </submittedName>
</protein>
<dbReference type="AlphaFoldDB" id="A0A2T4GK68"/>
<evidence type="ECO:0000313" key="3">
    <source>
        <dbReference type="EMBL" id="QPC58127.1"/>
    </source>
</evidence>
<proteinExistence type="predicted"/>
<evidence type="ECO:0000313" key="4">
    <source>
        <dbReference type="Proteomes" id="UP000241587"/>
    </source>
</evidence>
<reference evidence="3" key="2">
    <citation type="submission" date="2020-11" db="EMBL/GenBank/DDBJ databases">
        <title>The chromosome-scale genome resource for two endophytic Fusarium species: F. culmorum and F. pseudograminearum.</title>
        <authorList>
            <person name="Yuan Z."/>
        </authorList>
    </citation>
    <scope>NUCLEOTIDE SEQUENCE</scope>
    <source>
        <strain evidence="3">Class2-1B</strain>
    </source>
</reference>
<dbReference type="Proteomes" id="UP000663297">
    <property type="component" value="Chromosome 1"/>
</dbReference>
<keyword evidence="1" id="KW-1133">Transmembrane helix</keyword>
<evidence type="ECO:0000313" key="2">
    <source>
        <dbReference type="EMBL" id="PTD03840.1"/>
    </source>
</evidence>
<dbReference type="Proteomes" id="UP000241587">
    <property type="component" value="Unassembled WGS sequence"/>
</dbReference>
<evidence type="ECO:0000256" key="1">
    <source>
        <dbReference type="SAM" id="Phobius"/>
    </source>
</evidence>
<keyword evidence="4" id="KW-1185">Reference proteome</keyword>
<reference evidence="2 4" key="1">
    <citation type="submission" date="2018-02" db="EMBL/GenBank/DDBJ databases">
        <title>Fusarium culmorum secondary metabolites in fungal-bacterial-plant interactions.</title>
        <authorList>
            <person name="Schmidt R."/>
        </authorList>
    </citation>
    <scope>NUCLEOTIDE SEQUENCE [LARGE SCALE GENOMIC DNA]</scope>
    <source>
        <strain evidence="2 4">PV</strain>
    </source>
</reference>
<dbReference type="EMBL" id="PVEM01000012">
    <property type="protein sequence ID" value="PTD03840.1"/>
    <property type="molecule type" value="Genomic_DNA"/>
</dbReference>
<dbReference type="OMA" id="PVIWIVY"/>
<name>A0A2T4GK68_FUSCU</name>
<accession>A0A2T4GK68</accession>
<keyword evidence="1" id="KW-0472">Membrane</keyword>
<feature type="transmembrane region" description="Helical" evidence="1">
    <location>
        <begin position="37"/>
        <end position="59"/>
    </location>
</feature>
<gene>
    <name evidence="2" type="ORF">FCULG_00001962</name>
    <name evidence="3" type="ORF">HYE67_000358</name>
</gene>
<dbReference type="EMBL" id="CP064747">
    <property type="protein sequence ID" value="QPC58127.1"/>
    <property type="molecule type" value="Genomic_DNA"/>
</dbReference>
<sequence length="134" mass="15229">MPVYHTNPFIESLSLMPRHTDDVLKSTNPSPDTTLKIVAAVWAVGWIMFGIISVVSLNARGRAGKWVPEWYLDSEGTKWAKLSVAAWWSFVVLFWPVIWIVYLVGITWRAMKKGYGNWKLRNMDFQSPNGGGDV</sequence>
<organism evidence="2 4">
    <name type="scientific">Fusarium culmorum</name>
    <dbReference type="NCBI Taxonomy" id="5516"/>
    <lineage>
        <taxon>Eukaryota</taxon>
        <taxon>Fungi</taxon>
        <taxon>Dikarya</taxon>
        <taxon>Ascomycota</taxon>
        <taxon>Pezizomycotina</taxon>
        <taxon>Sordariomycetes</taxon>
        <taxon>Hypocreomycetidae</taxon>
        <taxon>Hypocreales</taxon>
        <taxon>Nectriaceae</taxon>
        <taxon>Fusarium</taxon>
    </lineage>
</organism>
<keyword evidence="1" id="KW-0812">Transmembrane</keyword>
<dbReference type="OrthoDB" id="4927953at2759"/>